<dbReference type="InterPro" id="IPR020843">
    <property type="entry name" value="ER"/>
</dbReference>
<dbReference type="InterPro" id="IPR013149">
    <property type="entry name" value="ADH-like_C"/>
</dbReference>
<keyword evidence="4" id="KW-1185">Reference proteome</keyword>
<evidence type="ECO:0000259" key="2">
    <source>
        <dbReference type="SMART" id="SM00829"/>
    </source>
</evidence>
<protein>
    <submittedName>
        <fullName evidence="3">NADPH2:quinone reductase</fullName>
    </submittedName>
</protein>
<evidence type="ECO:0000313" key="4">
    <source>
        <dbReference type="Proteomes" id="UP000199372"/>
    </source>
</evidence>
<dbReference type="Proteomes" id="UP000199372">
    <property type="component" value="Unassembled WGS sequence"/>
</dbReference>
<feature type="region of interest" description="Disordered" evidence="1">
    <location>
        <begin position="1"/>
        <end position="22"/>
    </location>
</feature>
<dbReference type="Gene3D" id="3.40.50.720">
    <property type="entry name" value="NAD(P)-binding Rossmann-like Domain"/>
    <property type="match status" value="1"/>
</dbReference>
<dbReference type="AlphaFoldDB" id="A0A1H8H0D9"/>
<dbReference type="Pfam" id="PF00107">
    <property type="entry name" value="ADH_zinc_N"/>
    <property type="match status" value="1"/>
</dbReference>
<proteinExistence type="predicted"/>
<evidence type="ECO:0000256" key="1">
    <source>
        <dbReference type="SAM" id="MobiDB-lite"/>
    </source>
</evidence>
<reference evidence="4" key="1">
    <citation type="submission" date="2016-10" db="EMBL/GenBank/DDBJ databases">
        <authorList>
            <person name="Varghese N."/>
            <person name="Submissions S."/>
        </authorList>
    </citation>
    <scope>NUCLEOTIDE SEQUENCE [LARGE SCALE GENOMIC DNA]</scope>
    <source>
        <strain evidence="4">DSM 26893</strain>
    </source>
</reference>
<gene>
    <name evidence="3" type="ORF">SAMN04488011_104266</name>
</gene>
<dbReference type="CDD" id="cd08241">
    <property type="entry name" value="QOR1"/>
    <property type="match status" value="1"/>
</dbReference>
<dbReference type="Gene3D" id="3.90.180.10">
    <property type="entry name" value="Medium-chain alcohol dehydrogenases, catalytic domain"/>
    <property type="match status" value="1"/>
</dbReference>
<dbReference type="PANTHER" id="PTHR43677">
    <property type="entry name" value="SHORT-CHAIN DEHYDROGENASE/REDUCTASE"/>
    <property type="match status" value="1"/>
</dbReference>
<dbReference type="EMBL" id="FOCM01000004">
    <property type="protein sequence ID" value="SEN49500.1"/>
    <property type="molecule type" value="Genomic_DNA"/>
</dbReference>
<dbReference type="SMART" id="SM00829">
    <property type="entry name" value="PKS_ER"/>
    <property type="match status" value="1"/>
</dbReference>
<dbReference type="RefSeq" id="WP_091845477.1">
    <property type="nucleotide sequence ID" value="NZ_FOCM01000004.1"/>
</dbReference>
<dbReference type="SUPFAM" id="SSF50129">
    <property type="entry name" value="GroES-like"/>
    <property type="match status" value="1"/>
</dbReference>
<feature type="compositionally biased region" description="Basic and acidic residues" evidence="1">
    <location>
        <begin position="8"/>
        <end position="22"/>
    </location>
</feature>
<dbReference type="InterPro" id="IPR036291">
    <property type="entry name" value="NAD(P)-bd_dom_sf"/>
</dbReference>
<dbReference type="InterPro" id="IPR051397">
    <property type="entry name" value="Zn-ADH-like_protein"/>
</dbReference>
<sequence length="320" mass="34141">MRALQISDHTDQPKVVDVPRPDPGENQIRVRIHACGLNFADLLIANGTYQDIPPLPATLGMEIAGVVDAVGPGCESLSEGDRVAVFAGHGGLADYGVFDADRAKRLPDAMPFDHAAAFMVAYGTSHLALEHRARLRKGERLVVLGASGGVGLTAVELGRLMGAEVVAVARGADKLEVARQAGAHHLIDSETADLRGALKELGGADVIYDPVGGQLLQDAMRAVNPEARVLVIGFASGEVPQFKANHLLVKNVSVLGYYWGGYMTFRPDLLTGSLETLLGWYGEGRIKPHISHHLPLERATEGLALLRDRKSTGKVVVTMD</sequence>
<dbReference type="PANTHER" id="PTHR43677:SF4">
    <property type="entry name" value="QUINONE OXIDOREDUCTASE-LIKE PROTEIN 2"/>
    <property type="match status" value="1"/>
</dbReference>
<dbReference type="GO" id="GO:0016491">
    <property type="term" value="F:oxidoreductase activity"/>
    <property type="evidence" value="ECO:0007669"/>
    <property type="project" value="InterPro"/>
</dbReference>
<dbReference type="SUPFAM" id="SSF51735">
    <property type="entry name" value="NAD(P)-binding Rossmann-fold domains"/>
    <property type="match status" value="1"/>
</dbReference>
<dbReference type="Pfam" id="PF08240">
    <property type="entry name" value="ADH_N"/>
    <property type="match status" value="1"/>
</dbReference>
<dbReference type="OrthoDB" id="4190732at2"/>
<name>A0A1H8H0D9_9RHOB</name>
<feature type="domain" description="Enoyl reductase (ER)" evidence="2">
    <location>
        <begin position="8"/>
        <end position="317"/>
    </location>
</feature>
<organism evidence="3 4">
    <name type="scientific">Palleronia pelagia</name>
    <dbReference type="NCBI Taxonomy" id="387096"/>
    <lineage>
        <taxon>Bacteria</taxon>
        <taxon>Pseudomonadati</taxon>
        <taxon>Pseudomonadota</taxon>
        <taxon>Alphaproteobacteria</taxon>
        <taxon>Rhodobacterales</taxon>
        <taxon>Roseobacteraceae</taxon>
        <taxon>Palleronia</taxon>
    </lineage>
</organism>
<evidence type="ECO:0000313" key="3">
    <source>
        <dbReference type="EMBL" id="SEN49500.1"/>
    </source>
</evidence>
<dbReference type="InterPro" id="IPR011032">
    <property type="entry name" value="GroES-like_sf"/>
</dbReference>
<dbReference type="InterPro" id="IPR013154">
    <property type="entry name" value="ADH-like_N"/>
</dbReference>
<accession>A0A1H8H0D9</accession>